<dbReference type="InterPro" id="IPR026960">
    <property type="entry name" value="RVT-Znf"/>
</dbReference>
<comment type="similarity">
    <text evidence="1">Belongs to the helicase family.</text>
</comment>
<dbReference type="PANTHER" id="PTHR10492:SF101">
    <property type="entry name" value="ATP-DEPENDENT DNA HELICASE"/>
    <property type="match status" value="1"/>
</dbReference>
<keyword evidence="1" id="KW-0227">DNA damage</keyword>
<organism evidence="4">
    <name type="scientific">Tanacetum cinerariifolium</name>
    <name type="common">Dalmatian daisy</name>
    <name type="synonym">Chrysanthemum cinerariifolium</name>
    <dbReference type="NCBI Taxonomy" id="118510"/>
    <lineage>
        <taxon>Eukaryota</taxon>
        <taxon>Viridiplantae</taxon>
        <taxon>Streptophyta</taxon>
        <taxon>Embryophyta</taxon>
        <taxon>Tracheophyta</taxon>
        <taxon>Spermatophyta</taxon>
        <taxon>Magnoliopsida</taxon>
        <taxon>eudicotyledons</taxon>
        <taxon>Gunneridae</taxon>
        <taxon>Pentapetalae</taxon>
        <taxon>asterids</taxon>
        <taxon>campanulids</taxon>
        <taxon>Asterales</taxon>
        <taxon>Asteraceae</taxon>
        <taxon>Asteroideae</taxon>
        <taxon>Anthemideae</taxon>
        <taxon>Anthemidinae</taxon>
        <taxon>Tanacetum</taxon>
    </lineage>
</organism>
<proteinExistence type="inferred from homology"/>
<comment type="caution">
    <text evidence="4">The sequence shown here is derived from an EMBL/GenBank/DDBJ whole genome shotgun (WGS) entry which is preliminary data.</text>
</comment>
<dbReference type="SMART" id="SM00360">
    <property type="entry name" value="RRM"/>
    <property type="match status" value="1"/>
</dbReference>
<dbReference type="CDD" id="cd00590">
    <property type="entry name" value="RRM_SF"/>
    <property type="match status" value="1"/>
</dbReference>
<dbReference type="GO" id="GO:0006310">
    <property type="term" value="P:DNA recombination"/>
    <property type="evidence" value="ECO:0007669"/>
    <property type="project" value="UniProtKB-KW"/>
</dbReference>
<dbReference type="GO" id="GO:0003723">
    <property type="term" value="F:RNA binding"/>
    <property type="evidence" value="ECO:0007669"/>
    <property type="project" value="InterPro"/>
</dbReference>
<name>A0A699HPL7_TANCI</name>
<keyword evidence="1" id="KW-0234">DNA repair</keyword>
<keyword evidence="1 4" id="KW-0347">Helicase</keyword>
<feature type="region of interest" description="Disordered" evidence="2">
    <location>
        <begin position="1275"/>
        <end position="1296"/>
    </location>
</feature>
<feature type="domain" description="RRM" evidence="3">
    <location>
        <begin position="1050"/>
        <end position="1122"/>
    </location>
</feature>
<dbReference type="Pfam" id="PF00076">
    <property type="entry name" value="RRM_1"/>
    <property type="match status" value="1"/>
</dbReference>
<comment type="catalytic activity">
    <reaction evidence="1">
        <text>ATP + H2O = ADP + phosphate + H(+)</text>
        <dbReference type="Rhea" id="RHEA:13065"/>
        <dbReference type="ChEBI" id="CHEBI:15377"/>
        <dbReference type="ChEBI" id="CHEBI:15378"/>
        <dbReference type="ChEBI" id="CHEBI:30616"/>
        <dbReference type="ChEBI" id="CHEBI:43474"/>
        <dbReference type="ChEBI" id="CHEBI:456216"/>
        <dbReference type="EC" id="5.6.2.3"/>
    </reaction>
</comment>
<comment type="cofactor">
    <cofactor evidence="1">
        <name>Mg(2+)</name>
        <dbReference type="ChEBI" id="CHEBI:18420"/>
    </cofactor>
</comment>
<dbReference type="InterPro" id="IPR012677">
    <property type="entry name" value="Nucleotide-bd_a/b_plait_sf"/>
</dbReference>
<dbReference type="GO" id="GO:0043139">
    <property type="term" value="F:5'-3' DNA helicase activity"/>
    <property type="evidence" value="ECO:0007669"/>
    <property type="project" value="UniProtKB-EC"/>
</dbReference>
<protein>
    <recommendedName>
        <fullName evidence="1">ATP-dependent DNA helicase</fullName>
        <ecNumber evidence="1">5.6.2.3</ecNumber>
    </recommendedName>
</protein>
<dbReference type="GO" id="GO:0016787">
    <property type="term" value="F:hydrolase activity"/>
    <property type="evidence" value="ECO:0007669"/>
    <property type="project" value="UniProtKB-KW"/>
</dbReference>
<keyword evidence="1" id="KW-0547">Nucleotide-binding</keyword>
<dbReference type="SUPFAM" id="SSF54928">
    <property type="entry name" value="RNA-binding domain, RBD"/>
    <property type="match status" value="1"/>
</dbReference>
<dbReference type="Pfam" id="PF13966">
    <property type="entry name" value="zf-RVT"/>
    <property type="match status" value="1"/>
</dbReference>
<dbReference type="Pfam" id="PF05970">
    <property type="entry name" value="PIF1"/>
    <property type="match status" value="1"/>
</dbReference>
<feature type="non-terminal residue" evidence="4">
    <location>
        <position position="1380"/>
    </location>
</feature>
<evidence type="ECO:0000313" key="4">
    <source>
        <dbReference type="EMBL" id="GEY55328.1"/>
    </source>
</evidence>
<feature type="non-terminal residue" evidence="4">
    <location>
        <position position="1"/>
    </location>
</feature>
<dbReference type="InterPro" id="IPR010285">
    <property type="entry name" value="DNA_helicase_pif1-like_DEAD"/>
</dbReference>
<dbReference type="PANTHER" id="PTHR10492">
    <property type="match status" value="1"/>
</dbReference>
<dbReference type="GO" id="GO:0005524">
    <property type="term" value="F:ATP binding"/>
    <property type="evidence" value="ECO:0007669"/>
    <property type="project" value="UniProtKB-KW"/>
</dbReference>
<keyword evidence="1" id="KW-0378">Hydrolase</keyword>
<dbReference type="Gene3D" id="3.30.70.330">
    <property type="match status" value="1"/>
</dbReference>
<dbReference type="Pfam" id="PF21530">
    <property type="entry name" value="Pif1_2B_dom"/>
    <property type="match status" value="1"/>
</dbReference>
<dbReference type="GO" id="GO:0000723">
    <property type="term" value="P:telomere maintenance"/>
    <property type="evidence" value="ECO:0007669"/>
    <property type="project" value="InterPro"/>
</dbReference>
<evidence type="ECO:0000256" key="1">
    <source>
        <dbReference type="RuleBase" id="RU363044"/>
    </source>
</evidence>
<dbReference type="InterPro" id="IPR000504">
    <property type="entry name" value="RRM_dom"/>
</dbReference>
<dbReference type="EC" id="5.6.2.3" evidence="1"/>
<evidence type="ECO:0000259" key="3">
    <source>
        <dbReference type="SMART" id="SM00360"/>
    </source>
</evidence>
<keyword evidence="1" id="KW-0233">DNA recombination</keyword>
<dbReference type="EMBL" id="BKCJ010188364">
    <property type="protein sequence ID" value="GEY55328.1"/>
    <property type="molecule type" value="Genomic_DNA"/>
</dbReference>
<evidence type="ECO:0000256" key="2">
    <source>
        <dbReference type="SAM" id="MobiDB-lite"/>
    </source>
</evidence>
<accession>A0A699HPL7</accession>
<dbReference type="GO" id="GO:0006281">
    <property type="term" value="P:DNA repair"/>
    <property type="evidence" value="ECO:0007669"/>
    <property type="project" value="UniProtKB-KW"/>
</dbReference>
<gene>
    <name evidence="4" type="ORF">Tci_427302</name>
</gene>
<dbReference type="InterPro" id="IPR049163">
    <property type="entry name" value="Pif1-like_2B_dom"/>
</dbReference>
<keyword evidence="1" id="KW-0067">ATP-binding</keyword>
<dbReference type="InterPro" id="IPR035979">
    <property type="entry name" value="RBD_domain_sf"/>
</dbReference>
<reference evidence="4" key="1">
    <citation type="journal article" date="2019" name="Sci. Rep.">
        <title>Draft genome of Tanacetum cinerariifolium, the natural source of mosquito coil.</title>
        <authorList>
            <person name="Yamashiro T."/>
            <person name="Shiraishi A."/>
            <person name="Satake H."/>
            <person name="Nakayama K."/>
        </authorList>
    </citation>
    <scope>NUCLEOTIDE SEQUENCE</scope>
</reference>
<sequence>RGVTDYGPTPFWFFHSWSEREGFYDLVTHTWNNDGIINVNDLVLFKRKLQNLKKLIREWVGSKKSDSYALKKDHLKWLSIVDEKINSGNACEEDFKIHRDSITFLGDLDRLESKDLAQKAKSGLRNQALLRLNMLIILGIDSSSPDVPPTLDTDLFNPFSPSQRYILEPPFSRKEIKKVVWDCGGDGAPEFFHSNFFPKGCNSSFIALIPKVPNAKSVSNFHPISLISCQYKIIGKLLANRLSNVIGNCISPVQSALSKEFELFRGLRQGDPMSPFLFILAMEGLHAFTRKEKVSGLFKGASIGHDNLCISHLINVLGVGVSDEEVSHMANIIGCGVSQFPMKYLGVSVGCSMTRCTNWNAIIKKFSSKLCSWKARLLSVGGRLSLIKAVLGNLPTYYMSIYMISVSVRRHLESIRNKFFIGGDLGDTKMTWVKWDKCLASKQDSGLGIASNVAFRVPFSLRLIISSKKCGEQPLKVAFPRIYLLDSDKNCNIASRVCLNDWSSVLRRNPRGGVELHPFCELLNIIKGIGLFDQRVTRWNRNIPIKVNVFLWRLKLNKLPYRVNLDRRGVEVESILCPICLEDLETVNHSFNCGVAKYLWASLAKWWELDIPVCDNIEDWFVWLDSLCIPLKVQLILEGVEGTLMWSIWNFRNSLIFSSCLSKKAVLWDSIVSQSFLWISSRNPSCKFSWSGWLKNPIATLTLIRDIVLNVASSGISTFFLTGGRTTHSRFAIPINVNKDSTCCINIESDLVGLIRKTKLIIWDEALMMHKHCVEEPNSTLKDIMRSSKPFGGNNNGESEETKAFANWILSIGNGEVGEAEVEIPNGILIIDTSGDPIDAIIKAIYPDVVANLSTPGYFEDRAILAPTNDVVNKINERMMKLIPTEERVYLSSDSISPCEATVGINENLYSPDFLNNLKLSGLPKPQPYIKKGVPVMLLRNIDQQVGLCNETRLLVRRMGLRVVEAEIIRGTNWLVVEGWTNFLAGYLLDDTVRKNHIVDELMEHIPLEEWMMTDCKHCGKRMIENHLMDSLMLRLMTTRKVLLSKIFKVIQLINFPDSTSSKDLWTLCQGYGTVVDVYIPNRKSKAGKRFAFVRFIRVINLDRLINNLCTLWIGHMHLHANVVCFARPPKRTAYSIPTPANPGTSSFASVLKGNHMPPYTNPSPAIVMDGACVVHRNLELHVMREVKNYASIPNLYVLLDQEGLKNVKLVYLGGLWVMIELESLQAKECFMQHVETCFGDNGDDLNHDSPAVGNELSPDPFGVYDLLHKQNERKNNDESDISISHPPGFTPKNVDHQPEFEEVHEDKEAHDVEPGSPLSQFVDLSSRVFEKVQEDKEHKSSDVHNTKVSLNNGGSILDALDDMIKVGQIMGYDMDGCVK</sequence>